<evidence type="ECO:0000259" key="2">
    <source>
        <dbReference type="Pfam" id="PF00582"/>
    </source>
</evidence>
<protein>
    <submittedName>
        <fullName evidence="3">Universal stress protein</fullName>
    </submittedName>
</protein>
<dbReference type="CDD" id="cd00293">
    <property type="entry name" value="USP-like"/>
    <property type="match status" value="1"/>
</dbReference>
<evidence type="ECO:0000256" key="1">
    <source>
        <dbReference type="ARBA" id="ARBA00008791"/>
    </source>
</evidence>
<proteinExistence type="inferred from homology"/>
<evidence type="ECO:0000313" key="4">
    <source>
        <dbReference type="Proteomes" id="UP000603141"/>
    </source>
</evidence>
<reference evidence="3" key="1">
    <citation type="submission" date="2021-01" db="EMBL/GenBank/DDBJ databases">
        <title>Modified the classification status of verrucomicrobia.</title>
        <authorList>
            <person name="Feng X."/>
        </authorList>
    </citation>
    <scope>NUCLEOTIDE SEQUENCE</scope>
    <source>
        <strain evidence="3">KCTC 22041</strain>
    </source>
</reference>
<name>A0A934VXS2_9BACT</name>
<feature type="domain" description="UspA" evidence="2">
    <location>
        <begin position="1"/>
        <end position="138"/>
    </location>
</feature>
<dbReference type="PANTHER" id="PTHR46268:SF6">
    <property type="entry name" value="UNIVERSAL STRESS PROTEIN UP12"/>
    <property type="match status" value="1"/>
</dbReference>
<dbReference type="EMBL" id="JAENIJ010000036">
    <property type="protein sequence ID" value="MBK1884153.1"/>
    <property type="molecule type" value="Genomic_DNA"/>
</dbReference>
<dbReference type="PRINTS" id="PR01438">
    <property type="entry name" value="UNVRSLSTRESS"/>
</dbReference>
<gene>
    <name evidence="3" type="ORF">JIN85_17165</name>
</gene>
<dbReference type="PANTHER" id="PTHR46268">
    <property type="entry name" value="STRESS RESPONSE PROTEIN NHAX"/>
    <property type="match status" value="1"/>
</dbReference>
<dbReference type="SUPFAM" id="SSF52402">
    <property type="entry name" value="Adenine nucleotide alpha hydrolases-like"/>
    <property type="match status" value="1"/>
</dbReference>
<organism evidence="3 4">
    <name type="scientific">Luteolibacter pohnpeiensis</name>
    <dbReference type="NCBI Taxonomy" id="454153"/>
    <lineage>
        <taxon>Bacteria</taxon>
        <taxon>Pseudomonadati</taxon>
        <taxon>Verrucomicrobiota</taxon>
        <taxon>Verrucomicrobiia</taxon>
        <taxon>Verrucomicrobiales</taxon>
        <taxon>Verrucomicrobiaceae</taxon>
        <taxon>Luteolibacter</taxon>
    </lineage>
</organism>
<comment type="similarity">
    <text evidence="1">Belongs to the universal stress protein A family.</text>
</comment>
<dbReference type="InterPro" id="IPR006015">
    <property type="entry name" value="Universal_stress_UspA"/>
</dbReference>
<evidence type="ECO:0000313" key="3">
    <source>
        <dbReference type="EMBL" id="MBK1884153.1"/>
    </source>
</evidence>
<dbReference type="InterPro" id="IPR014729">
    <property type="entry name" value="Rossmann-like_a/b/a_fold"/>
</dbReference>
<accession>A0A934VXS2</accession>
<comment type="caution">
    <text evidence="3">The sequence shown here is derived from an EMBL/GenBank/DDBJ whole genome shotgun (WGS) entry which is preliminary data.</text>
</comment>
<sequence length="141" mass="15760">MYQKILIPVENSGADETILGHIRPLARMTGASLVLMHVADGWVARNYERFNLAESEEMLEDRVYLDRLAVELRGEGFEVETILALGEPSDEIIKAAALYEVDLIAMSTHGHRFISDLLYGSTADKVRHIVDIPVLLLKAAR</sequence>
<dbReference type="Proteomes" id="UP000603141">
    <property type="component" value="Unassembled WGS sequence"/>
</dbReference>
<dbReference type="AlphaFoldDB" id="A0A934VXS2"/>
<dbReference type="InterPro" id="IPR006016">
    <property type="entry name" value="UspA"/>
</dbReference>
<dbReference type="Pfam" id="PF00582">
    <property type="entry name" value="Usp"/>
    <property type="match status" value="1"/>
</dbReference>
<dbReference type="Gene3D" id="3.40.50.620">
    <property type="entry name" value="HUPs"/>
    <property type="match status" value="1"/>
</dbReference>
<keyword evidence="4" id="KW-1185">Reference proteome</keyword>
<dbReference type="RefSeq" id="WP_200273079.1">
    <property type="nucleotide sequence ID" value="NZ_JAENIJ010000036.1"/>
</dbReference>